<accession>A0A9X3J0I7</accession>
<dbReference type="RefSeq" id="WP_267775027.1">
    <property type="nucleotide sequence ID" value="NZ_JAPNKE010000002.1"/>
</dbReference>
<evidence type="ECO:0000313" key="2">
    <source>
        <dbReference type="Proteomes" id="UP001150924"/>
    </source>
</evidence>
<dbReference type="SUPFAM" id="SSF51182">
    <property type="entry name" value="RmlC-like cupins"/>
    <property type="match status" value="1"/>
</dbReference>
<reference evidence="1" key="1">
    <citation type="submission" date="2022-11" db="EMBL/GenBank/DDBJ databases">
        <title>Minimal conservation of predation-associated metabolite biosynthetic gene clusters underscores biosynthetic potential of Myxococcota including descriptions for ten novel species: Archangium lansinium sp. nov., Myxococcus landrumus sp. nov., Nannocystis bai.</title>
        <authorList>
            <person name="Ahearne A."/>
            <person name="Stevens C."/>
            <person name="Phillips K."/>
        </authorList>
    </citation>
    <scope>NUCLEOTIDE SEQUENCE</scope>
    <source>
        <strain evidence="1">Na p29</strain>
    </source>
</reference>
<organism evidence="1 2">
    <name type="scientific">Nannocystis pusilla</name>
    <dbReference type="NCBI Taxonomy" id="889268"/>
    <lineage>
        <taxon>Bacteria</taxon>
        <taxon>Pseudomonadati</taxon>
        <taxon>Myxococcota</taxon>
        <taxon>Polyangia</taxon>
        <taxon>Nannocystales</taxon>
        <taxon>Nannocystaceae</taxon>
        <taxon>Nannocystis</taxon>
    </lineage>
</organism>
<dbReference type="InterPro" id="IPR011051">
    <property type="entry name" value="RmlC_Cupin_sf"/>
</dbReference>
<dbReference type="Gene3D" id="2.60.120.10">
    <property type="entry name" value="Jelly Rolls"/>
    <property type="match status" value="1"/>
</dbReference>
<keyword evidence="2" id="KW-1185">Reference proteome</keyword>
<proteinExistence type="predicted"/>
<evidence type="ECO:0000313" key="1">
    <source>
        <dbReference type="EMBL" id="MCY1011727.1"/>
    </source>
</evidence>
<sequence>MQIGHGPPSRRQAMFGGHGEVLVWDLLAGQPAAPFTSVLSCVLEAGGHVGRHVQQRDSEIVVGLTGCGEATVDGRAQPFGPGTVVFLPFRSTLELRNERADAPLRYLIVKATPAASEPKPAPARDDEPPER</sequence>
<gene>
    <name evidence="1" type="ORF">OV079_40430</name>
</gene>
<dbReference type="InterPro" id="IPR014710">
    <property type="entry name" value="RmlC-like_jellyroll"/>
</dbReference>
<dbReference type="AlphaFoldDB" id="A0A9X3J0I7"/>
<name>A0A9X3J0I7_9BACT</name>
<evidence type="ECO:0008006" key="3">
    <source>
        <dbReference type="Google" id="ProtNLM"/>
    </source>
</evidence>
<dbReference type="EMBL" id="JAPNKE010000002">
    <property type="protein sequence ID" value="MCY1011727.1"/>
    <property type="molecule type" value="Genomic_DNA"/>
</dbReference>
<comment type="caution">
    <text evidence="1">The sequence shown here is derived from an EMBL/GenBank/DDBJ whole genome shotgun (WGS) entry which is preliminary data.</text>
</comment>
<protein>
    <recommendedName>
        <fullName evidence="3">Cupin domain-containing protein</fullName>
    </recommendedName>
</protein>
<dbReference type="Proteomes" id="UP001150924">
    <property type="component" value="Unassembled WGS sequence"/>
</dbReference>